<dbReference type="Proteomes" id="UP000703269">
    <property type="component" value="Unassembled WGS sequence"/>
</dbReference>
<dbReference type="SUPFAM" id="SSF56399">
    <property type="entry name" value="ADP-ribosylation"/>
    <property type="match status" value="1"/>
</dbReference>
<sequence length="293" mass="32928">MSRYSSLPLCKNCQARPVHVDRGRVHDFCGRTCASSYYSPTLDGGQPTQSETCLLCGSWEKAWVNGKLSDFCSKKCRDMVFTSSPLLLEIPATNDEFRDVSSLFRAAWKHPPAADKPIPGSVVKMYKIYSRESHMKRFRAYKEQVGNPRRRWHGTTRKCRLGDDATRTRFCSDQYCGMCGILQSSFQLSKAHPAGTQSYQRFGQGIYTSATSSKAYDYIRNEGGSPYLTMILSEVIMGKECKLPQEDHTLKKPPAGYNSVVGEPGLTVNYDEAIVYTNDAIRPEYLVVFEPGS</sequence>
<reference evidence="2 3" key="1">
    <citation type="submission" date="2021-08" db="EMBL/GenBank/DDBJ databases">
        <title>Draft Genome Sequence of Phanerochaete sordida strain YK-624.</title>
        <authorList>
            <person name="Mori T."/>
            <person name="Dohra H."/>
            <person name="Suzuki T."/>
            <person name="Kawagishi H."/>
            <person name="Hirai H."/>
        </authorList>
    </citation>
    <scope>NUCLEOTIDE SEQUENCE [LARGE SCALE GENOMIC DNA]</scope>
    <source>
        <strain evidence="2 3">YK-624</strain>
    </source>
</reference>
<keyword evidence="3" id="KW-1185">Reference proteome</keyword>
<accession>A0A9P3GHM6</accession>
<dbReference type="InterPro" id="IPR051712">
    <property type="entry name" value="ARTD-AVP"/>
</dbReference>
<dbReference type="GO" id="GO:1990404">
    <property type="term" value="F:NAD+-protein mono-ADP-ribosyltransferase activity"/>
    <property type="evidence" value="ECO:0007669"/>
    <property type="project" value="TreeGrafter"/>
</dbReference>
<dbReference type="GO" id="GO:0005634">
    <property type="term" value="C:nucleus"/>
    <property type="evidence" value="ECO:0007669"/>
    <property type="project" value="TreeGrafter"/>
</dbReference>
<dbReference type="Pfam" id="PF00644">
    <property type="entry name" value="PARP"/>
    <property type="match status" value="1"/>
</dbReference>
<gene>
    <name evidence="2" type="ORF">PsYK624_119700</name>
</gene>
<dbReference type="GO" id="GO:0003950">
    <property type="term" value="F:NAD+ poly-ADP-ribosyltransferase activity"/>
    <property type="evidence" value="ECO:0007669"/>
    <property type="project" value="InterPro"/>
</dbReference>
<proteinExistence type="predicted"/>
<dbReference type="Gene3D" id="3.90.228.10">
    <property type="match status" value="1"/>
</dbReference>
<protein>
    <submittedName>
        <fullName evidence="2">PARP catalytic domain-containing protein</fullName>
    </submittedName>
</protein>
<feature type="domain" description="PARP catalytic" evidence="1">
    <location>
        <begin position="179"/>
        <end position="263"/>
    </location>
</feature>
<dbReference type="EMBL" id="BPQB01000052">
    <property type="protein sequence ID" value="GJE95782.1"/>
    <property type="molecule type" value="Genomic_DNA"/>
</dbReference>
<evidence type="ECO:0000259" key="1">
    <source>
        <dbReference type="Pfam" id="PF00644"/>
    </source>
</evidence>
<evidence type="ECO:0000313" key="2">
    <source>
        <dbReference type="EMBL" id="GJE95782.1"/>
    </source>
</evidence>
<dbReference type="PANTHER" id="PTHR45740:SF2">
    <property type="entry name" value="POLY [ADP-RIBOSE] POLYMERASE"/>
    <property type="match status" value="1"/>
</dbReference>
<organism evidence="2 3">
    <name type="scientific">Phanerochaete sordida</name>
    <dbReference type="NCBI Taxonomy" id="48140"/>
    <lineage>
        <taxon>Eukaryota</taxon>
        <taxon>Fungi</taxon>
        <taxon>Dikarya</taxon>
        <taxon>Basidiomycota</taxon>
        <taxon>Agaricomycotina</taxon>
        <taxon>Agaricomycetes</taxon>
        <taxon>Polyporales</taxon>
        <taxon>Phanerochaetaceae</taxon>
        <taxon>Phanerochaete</taxon>
    </lineage>
</organism>
<dbReference type="InterPro" id="IPR012317">
    <property type="entry name" value="Poly(ADP-ribose)pol_cat_dom"/>
</dbReference>
<dbReference type="AlphaFoldDB" id="A0A9P3GHM6"/>
<dbReference type="OrthoDB" id="9514740at2759"/>
<evidence type="ECO:0000313" key="3">
    <source>
        <dbReference type="Proteomes" id="UP000703269"/>
    </source>
</evidence>
<dbReference type="PANTHER" id="PTHR45740">
    <property type="entry name" value="POLY [ADP-RIBOSE] POLYMERASE"/>
    <property type="match status" value="1"/>
</dbReference>
<name>A0A9P3GHM6_9APHY</name>
<comment type="caution">
    <text evidence="2">The sequence shown here is derived from an EMBL/GenBank/DDBJ whole genome shotgun (WGS) entry which is preliminary data.</text>
</comment>